<comment type="caution">
    <text evidence="1">The sequence shown here is derived from an EMBL/GenBank/DDBJ whole genome shotgun (WGS) entry which is preliminary data.</text>
</comment>
<dbReference type="AlphaFoldDB" id="A0AAV1YVA0"/>
<gene>
    <name evidence="1" type="ORF">LARSCL_LOCUS1271</name>
</gene>
<accession>A0AAV1YVA0</accession>
<organism evidence="1 2">
    <name type="scientific">Larinioides sclopetarius</name>
    <dbReference type="NCBI Taxonomy" id="280406"/>
    <lineage>
        <taxon>Eukaryota</taxon>
        <taxon>Metazoa</taxon>
        <taxon>Ecdysozoa</taxon>
        <taxon>Arthropoda</taxon>
        <taxon>Chelicerata</taxon>
        <taxon>Arachnida</taxon>
        <taxon>Araneae</taxon>
        <taxon>Araneomorphae</taxon>
        <taxon>Entelegynae</taxon>
        <taxon>Araneoidea</taxon>
        <taxon>Araneidae</taxon>
        <taxon>Larinioides</taxon>
    </lineage>
</organism>
<sequence length="34" mass="4064">MKCTGDLKGQSAICLRLIELFLRSYRRRSEIFMQ</sequence>
<reference evidence="1 2" key="1">
    <citation type="submission" date="2024-04" db="EMBL/GenBank/DDBJ databases">
        <authorList>
            <person name="Rising A."/>
            <person name="Reimegard J."/>
            <person name="Sonavane S."/>
            <person name="Akerstrom W."/>
            <person name="Nylinder S."/>
            <person name="Hedman E."/>
            <person name="Kallberg Y."/>
        </authorList>
    </citation>
    <scope>NUCLEOTIDE SEQUENCE [LARGE SCALE GENOMIC DNA]</scope>
</reference>
<evidence type="ECO:0000313" key="2">
    <source>
        <dbReference type="Proteomes" id="UP001497382"/>
    </source>
</evidence>
<dbReference type="EMBL" id="CAXIEN010000007">
    <property type="protein sequence ID" value="CAL1262916.1"/>
    <property type="molecule type" value="Genomic_DNA"/>
</dbReference>
<proteinExistence type="predicted"/>
<keyword evidence="2" id="KW-1185">Reference proteome</keyword>
<protein>
    <recommendedName>
        <fullName evidence="3">Ribosomal protein S16</fullName>
    </recommendedName>
</protein>
<name>A0AAV1YVA0_9ARAC</name>
<evidence type="ECO:0008006" key="3">
    <source>
        <dbReference type="Google" id="ProtNLM"/>
    </source>
</evidence>
<evidence type="ECO:0000313" key="1">
    <source>
        <dbReference type="EMBL" id="CAL1262916.1"/>
    </source>
</evidence>
<dbReference type="Proteomes" id="UP001497382">
    <property type="component" value="Unassembled WGS sequence"/>
</dbReference>